<dbReference type="KEGG" id="sre:PTSG_00517"/>
<dbReference type="InterPro" id="IPR001849">
    <property type="entry name" value="PH_domain"/>
</dbReference>
<feature type="region of interest" description="Disordered" evidence="2">
    <location>
        <begin position="1"/>
        <end position="72"/>
    </location>
</feature>
<dbReference type="SMART" id="SM00233">
    <property type="entry name" value="PH"/>
    <property type="match status" value="1"/>
</dbReference>
<dbReference type="AlphaFoldDB" id="F2TWP5"/>
<evidence type="ECO:0000313" key="5">
    <source>
        <dbReference type="Proteomes" id="UP000007799"/>
    </source>
</evidence>
<dbReference type="OrthoDB" id="185175at2759"/>
<dbReference type="SUPFAM" id="SSF50729">
    <property type="entry name" value="PH domain-like"/>
    <property type="match status" value="1"/>
</dbReference>
<dbReference type="PANTHER" id="PTHR22902:SF27">
    <property type="entry name" value="PLECKSTRIN HOMOLOGY DOMAIN-CONTAINING FAMILY A MEMBER 3"/>
    <property type="match status" value="1"/>
</dbReference>
<dbReference type="GeneID" id="16067755"/>
<protein>
    <recommendedName>
        <fullName evidence="3">PH domain-containing protein</fullName>
    </recommendedName>
</protein>
<dbReference type="Gene3D" id="1.20.1440.160">
    <property type="entry name" value="Tumor necrosis factor alpha-induced protein 8-like"/>
    <property type="match status" value="1"/>
</dbReference>
<dbReference type="GO" id="GO:0001881">
    <property type="term" value="P:receptor recycling"/>
    <property type="evidence" value="ECO:0007669"/>
    <property type="project" value="TreeGrafter"/>
</dbReference>
<reference evidence="4" key="1">
    <citation type="submission" date="2009-08" db="EMBL/GenBank/DDBJ databases">
        <title>Annotation of Salpingoeca rosetta.</title>
        <authorList>
            <consortium name="The Broad Institute Genome Sequencing Platform"/>
            <person name="Russ C."/>
            <person name="Cuomo C."/>
            <person name="Burger G."/>
            <person name="Gray M.W."/>
            <person name="Holland P.W.H."/>
            <person name="King N."/>
            <person name="Lang F.B.F."/>
            <person name="Roger A.J."/>
            <person name="Ruiz-Trillo I."/>
            <person name="Young S.K."/>
            <person name="Zeng Q."/>
            <person name="Gargeya S."/>
            <person name="Alvarado L."/>
            <person name="Berlin A."/>
            <person name="Chapman S.B."/>
            <person name="Chen Z."/>
            <person name="Freedman E."/>
            <person name="Gellesch M."/>
            <person name="Goldberg J."/>
            <person name="Griggs A."/>
            <person name="Gujja S."/>
            <person name="Heilman E."/>
            <person name="Heiman D."/>
            <person name="Howarth C."/>
            <person name="Mehta T."/>
            <person name="Neiman D."/>
            <person name="Pearson M."/>
            <person name="Roberts A."/>
            <person name="Saif S."/>
            <person name="Shea T."/>
            <person name="Shenoy N."/>
            <person name="Sisk P."/>
            <person name="Stolte C."/>
            <person name="Sykes S."/>
            <person name="White J."/>
            <person name="Yandava C."/>
            <person name="Haas B."/>
            <person name="Nusbaum C."/>
            <person name="Birren B."/>
        </authorList>
    </citation>
    <scope>NUCLEOTIDE SEQUENCE [LARGE SCALE GENOMIC DNA]</scope>
    <source>
        <strain evidence="4">ATCC 50818</strain>
    </source>
</reference>
<keyword evidence="1" id="KW-0597">Phosphoprotein</keyword>
<name>F2TWP5_SALR5</name>
<feature type="compositionally biased region" description="Basic and acidic residues" evidence="2">
    <location>
        <begin position="14"/>
        <end position="32"/>
    </location>
</feature>
<dbReference type="GO" id="GO:0007032">
    <property type="term" value="P:endosome organization"/>
    <property type="evidence" value="ECO:0007669"/>
    <property type="project" value="TreeGrafter"/>
</dbReference>
<dbReference type="InterPro" id="IPR038355">
    <property type="entry name" value="TNFAIP8_sf"/>
</dbReference>
<dbReference type="GO" id="GO:0042147">
    <property type="term" value="P:retrograde transport, endosome to Golgi"/>
    <property type="evidence" value="ECO:0007669"/>
    <property type="project" value="TreeGrafter"/>
</dbReference>
<dbReference type="GO" id="GO:0055037">
    <property type="term" value="C:recycling endosome"/>
    <property type="evidence" value="ECO:0007669"/>
    <property type="project" value="TreeGrafter"/>
</dbReference>
<dbReference type="EMBL" id="GL832955">
    <property type="protein sequence ID" value="EGD72491.1"/>
    <property type="molecule type" value="Genomic_DNA"/>
</dbReference>
<keyword evidence="5" id="KW-1185">Reference proteome</keyword>
<dbReference type="Gene3D" id="2.30.29.30">
    <property type="entry name" value="Pleckstrin-homology domain (PH domain)/Phosphotyrosine-binding domain (PTB)"/>
    <property type="match status" value="1"/>
</dbReference>
<dbReference type="Pfam" id="PF05527">
    <property type="entry name" value="TNFAIP8"/>
    <property type="match status" value="1"/>
</dbReference>
<dbReference type="GO" id="GO:0005769">
    <property type="term" value="C:early endosome"/>
    <property type="evidence" value="ECO:0007669"/>
    <property type="project" value="TreeGrafter"/>
</dbReference>
<evidence type="ECO:0000259" key="3">
    <source>
        <dbReference type="PROSITE" id="PS50003"/>
    </source>
</evidence>
<evidence type="ECO:0000313" key="4">
    <source>
        <dbReference type="EMBL" id="EGD72491.1"/>
    </source>
</evidence>
<dbReference type="PANTHER" id="PTHR22902">
    <property type="entry name" value="SESQUIPEDALIAN"/>
    <property type="match status" value="1"/>
</dbReference>
<accession>F2TWP5</accession>
<dbReference type="InParanoid" id="F2TWP5"/>
<dbReference type="Proteomes" id="UP000007799">
    <property type="component" value="Unassembled WGS sequence"/>
</dbReference>
<dbReference type="Pfam" id="PF00169">
    <property type="entry name" value="PH"/>
    <property type="match status" value="1"/>
</dbReference>
<feature type="compositionally biased region" description="Low complexity" evidence="2">
    <location>
        <begin position="44"/>
        <end position="60"/>
    </location>
</feature>
<sequence>MSEPKKVMTAAVGAEKEEEKGTRKGWRKEGASKKKRDTLQLVNGSSRTSSSRSSSGVRSRQQSERGLDLDLAADTNGASVKRQLSAPDMEGFVLKKCRRNGDDRPWKRRWFMLCSGSIFYHHTQAKADPVRLFVDVAGASVEPCDAPSGFGIAIRRADQPRSHCFAVRTENERRSWLAALANGVARPPLRLPEDDDDDLRRAPGGMYRFKSALASAFATSSLGKHLIRRYLDDAARALISHVLDFTEAEAGRSVRGKMETYIFDLASRVAIIVHENALPANLDTSTLFDETITFCQLYVRFSRDRRLAKQRQLAVELSAPSEQDATQRQAVISDVDASELLRAIAYVTSVWRTILQHNVSEKTLDRFDFVVEHLLQEDRISAIFDKTEHRQRMCGIEQSLRELMEIY</sequence>
<dbReference type="InterPro" id="IPR008477">
    <property type="entry name" value="TNFAIP8-like"/>
</dbReference>
<dbReference type="GO" id="GO:0042981">
    <property type="term" value="P:regulation of apoptotic process"/>
    <property type="evidence" value="ECO:0007669"/>
    <property type="project" value="InterPro"/>
</dbReference>
<dbReference type="RefSeq" id="XP_004999060.1">
    <property type="nucleotide sequence ID" value="XM_004999003.1"/>
</dbReference>
<dbReference type="PROSITE" id="PS50003">
    <property type="entry name" value="PH_DOMAIN"/>
    <property type="match status" value="1"/>
</dbReference>
<feature type="domain" description="PH" evidence="3">
    <location>
        <begin position="86"/>
        <end position="185"/>
    </location>
</feature>
<organism evidence="5">
    <name type="scientific">Salpingoeca rosetta (strain ATCC 50818 / BSB-021)</name>
    <dbReference type="NCBI Taxonomy" id="946362"/>
    <lineage>
        <taxon>Eukaryota</taxon>
        <taxon>Choanoflagellata</taxon>
        <taxon>Craspedida</taxon>
        <taxon>Salpingoecidae</taxon>
        <taxon>Salpingoeca</taxon>
    </lineage>
</organism>
<dbReference type="GO" id="GO:0005802">
    <property type="term" value="C:trans-Golgi network"/>
    <property type="evidence" value="ECO:0007669"/>
    <property type="project" value="TreeGrafter"/>
</dbReference>
<evidence type="ECO:0000256" key="2">
    <source>
        <dbReference type="SAM" id="MobiDB-lite"/>
    </source>
</evidence>
<proteinExistence type="predicted"/>
<dbReference type="InterPro" id="IPR011993">
    <property type="entry name" value="PH-like_dom_sf"/>
</dbReference>
<dbReference type="GO" id="GO:0005829">
    <property type="term" value="C:cytosol"/>
    <property type="evidence" value="ECO:0007669"/>
    <property type="project" value="GOC"/>
</dbReference>
<evidence type="ECO:0000256" key="1">
    <source>
        <dbReference type="ARBA" id="ARBA00022553"/>
    </source>
</evidence>
<dbReference type="InterPro" id="IPR045188">
    <property type="entry name" value="Boi1/Boi2-like"/>
</dbReference>
<gene>
    <name evidence="4" type="ORF">PTSG_00517</name>
</gene>